<feature type="domain" description="D-isomer specific 2-hydroxyacid dehydrogenase NAD-binding" evidence="3">
    <location>
        <begin position="115"/>
        <end position="285"/>
    </location>
</feature>
<sequence>MTDQHRLLLVIEDQEAIEPMIRSRFPALETYVFRAEDRIEEVMERFAPTIAFVTVSDHMPKPDFVKILYTPAMQWFSNGAAGVEHLGQWDPQAVTVTNASGVNARYLAQYTIAAHMSANIRMPDYAAQQRDKNWLVHPWVPFEGRRFCVAGLGKIGQEVARLAKGLGMVTTGTRGTARPTDHVDEVYGADDLTKALEGADFVSVHAAHTPETEGMFNADTFAAMKDGAIFVNAARGALVDESALIDALDSGKIRTAILDVFQTEPLPEDSPLWTHPNVIVTPHMADTVTSWELNFARAFADNLDQWLKGEPMTNIVDPAKGY</sequence>
<dbReference type="Proteomes" id="UP000539372">
    <property type="component" value="Unassembled WGS sequence"/>
</dbReference>
<evidence type="ECO:0000256" key="1">
    <source>
        <dbReference type="ARBA" id="ARBA00023002"/>
    </source>
</evidence>
<dbReference type="PANTHER" id="PTHR43333:SF1">
    <property type="entry name" value="D-ISOMER SPECIFIC 2-HYDROXYACID DEHYDROGENASE NAD-BINDING DOMAIN-CONTAINING PROTEIN"/>
    <property type="match status" value="1"/>
</dbReference>
<keyword evidence="1" id="KW-0560">Oxidoreductase</keyword>
<evidence type="ECO:0000256" key="2">
    <source>
        <dbReference type="ARBA" id="ARBA00023027"/>
    </source>
</evidence>
<organism evidence="4 5">
    <name type="scientific">Pacificispira spongiicola</name>
    <dbReference type="NCBI Taxonomy" id="2729598"/>
    <lineage>
        <taxon>Bacteria</taxon>
        <taxon>Pseudomonadati</taxon>
        <taxon>Pseudomonadota</taxon>
        <taxon>Alphaproteobacteria</taxon>
        <taxon>Rhodospirillales</taxon>
        <taxon>Rhodospirillaceae</taxon>
        <taxon>Pacificispira</taxon>
    </lineage>
</organism>
<dbReference type="EMBL" id="JABBNT010000004">
    <property type="protein sequence ID" value="NMM45926.1"/>
    <property type="molecule type" value="Genomic_DNA"/>
</dbReference>
<dbReference type="Gene3D" id="3.40.50.720">
    <property type="entry name" value="NAD(P)-binding Rossmann-like Domain"/>
    <property type="match status" value="2"/>
</dbReference>
<keyword evidence="2" id="KW-0520">NAD</keyword>
<keyword evidence="5" id="KW-1185">Reference proteome</keyword>
<name>A0A7Y0E2C6_9PROT</name>
<dbReference type="CDD" id="cd05300">
    <property type="entry name" value="2-Hacid_dh_1"/>
    <property type="match status" value="1"/>
</dbReference>
<dbReference type="InterPro" id="IPR036291">
    <property type="entry name" value="NAD(P)-bd_dom_sf"/>
</dbReference>
<evidence type="ECO:0000259" key="3">
    <source>
        <dbReference type="Pfam" id="PF02826"/>
    </source>
</evidence>
<dbReference type="InterPro" id="IPR029753">
    <property type="entry name" value="D-isomer_DH_CS"/>
</dbReference>
<comment type="caution">
    <text evidence="4">The sequence shown here is derived from an EMBL/GenBank/DDBJ whole genome shotgun (WGS) entry which is preliminary data.</text>
</comment>
<dbReference type="RefSeq" id="WP_169626299.1">
    <property type="nucleotide sequence ID" value="NZ_JABBNT010000004.1"/>
</dbReference>
<dbReference type="Pfam" id="PF02826">
    <property type="entry name" value="2-Hacid_dh_C"/>
    <property type="match status" value="1"/>
</dbReference>
<dbReference type="AlphaFoldDB" id="A0A7Y0E2C6"/>
<reference evidence="4 5" key="1">
    <citation type="submission" date="2020-04" db="EMBL/GenBank/DDBJ databases">
        <title>Rhodospirillaceae bacterium KN72 isolated from deep sea.</title>
        <authorList>
            <person name="Zhang D.-C."/>
        </authorList>
    </citation>
    <scope>NUCLEOTIDE SEQUENCE [LARGE SCALE GENOMIC DNA]</scope>
    <source>
        <strain evidence="4 5">KN72</strain>
    </source>
</reference>
<evidence type="ECO:0000313" key="5">
    <source>
        <dbReference type="Proteomes" id="UP000539372"/>
    </source>
</evidence>
<dbReference type="GO" id="GO:0016616">
    <property type="term" value="F:oxidoreductase activity, acting on the CH-OH group of donors, NAD or NADP as acceptor"/>
    <property type="evidence" value="ECO:0007669"/>
    <property type="project" value="UniProtKB-ARBA"/>
</dbReference>
<dbReference type="GO" id="GO:0051287">
    <property type="term" value="F:NAD binding"/>
    <property type="evidence" value="ECO:0007669"/>
    <property type="project" value="InterPro"/>
</dbReference>
<dbReference type="PANTHER" id="PTHR43333">
    <property type="entry name" value="2-HACID_DH_C DOMAIN-CONTAINING PROTEIN"/>
    <property type="match status" value="1"/>
</dbReference>
<dbReference type="InterPro" id="IPR006140">
    <property type="entry name" value="D-isomer_DH_NAD-bd"/>
</dbReference>
<dbReference type="PROSITE" id="PS00671">
    <property type="entry name" value="D_2_HYDROXYACID_DH_3"/>
    <property type="match status" value="1"/>
</dbReference>
<dbReference type="SUPFAM" id="SSF51735">
    <property type="entry name" value="NAD(P)-binding Rossmann-fold domains"/>
    <property type="match status" value="1"/>
</dbReference>
<evidence type="ECO:0000313" key="4">
    <source>
        <dbReference type="EMBL" id="NMM45926.1"/>
    </source>
</evidence>
<gene>
    <name evidence="4" type="ORF">HH303_15620</name>
</gene>
<proteinExistence type="predicted"/>
<accession>A0A7Y0E2C6</accession>
<protein>
    <submittedName>
        <fullName evidence="4">D-2-hydroxyacid dehydrogenase</fullName>
    </submittedName>
</protein>